<evidence type="ECO:0000313" key="7">
    <source>
        <dbReference type="EMBL" id="KAK6467203.1"/>
    </source>
</evidence>
<feature type="domain" description="Ig-like" evidence="6">
    <location>
        <begin position="103"/>
        <end position="204"/>
    </location>
</feature>
<keyword evidence="8" id="KW-1185">Reference proteome</keyword>
<evidence type="ECO:0000256" key="4">
    <source>
        <dbReference type="SAM" id="SignalP"/>
    </source>
</evidence>
<name>A0ABR0Y479_HUSHU</name>
<feature type="chain" id="PRO_5046813979" evidence="4">
    <location>
        <begin position="19"/>
        <end position="393"/>
    </location>
</feature>
<dbReference type="PROSITE" id="PS50835">
    <property type="entry name" value="IG_LIKE"/>
    <property type="match status" value="2"/>
</dbReference>
<dbReference type="Pfam" id="PF13895">
    <property type="entry name" value="Ig_2"/>
    <property type="match status" value="2"/>
</dbReference>
<proteinExistence type="predicted"/>
<comment type="caution">
    <text evidence="7">The sequence shown here is derived from an EMBL/GenBank/DDBJ whole genome shotgun (WGS) entry which is preliminary data.</text>
</comment>
<feature type="disulfide bond" evidence="2">
    <location>
        <begin position="90"/>
        <end position="100"/>
    </location>
</feature>
<keyword evidence="4" id="KW-0732">Signal</keyword>
<feature type="domain" description="SRCR" evidence="5">
    <location>
        <begin position="13"/>
        <end position="121"/>
    </location>
</feature>
<evidence type="ECO:0000256" key="1">
    <source>
        <dbReference type="ARBA" id="ARBA00023157"/>
    </source>
</evidence>
<keyword evidence="3" id="KW-1133">Transmembrane helix</keyword>
<gene>
    <name evidence="7" type="ORF">HHUSO_G35175</name>
</gene>
<feature type="domain" description="Ig-like" evidence="6">
    <location>
        <begin position="209"/>
        <end position="280"/>
    </location>
</feature>
<evidence type="ECO:0000259" key="6">
    <source>
        <dbReference type="PROSITE" id="PS50835"/>
    </source>
</evidence>
<accession>A0ABR0Y479</accession>
<feature type="signal peptide" evidence="4">
    <location>
        <begin position="1"/>
        <end position="18"/>
    </location>
</feature>
<evidence type="ECO:0000256" key="3">
    <source>
        <dbReference type="SAM" id="Phobius"/>
    </source>
</evidence>
<dbReference type="SUPFAM" id="SSF56487">
    <property type="entry name" value="SRCR-like"/>
    <property type="match status" value="1"/>
</dbReference>
<keyword evidence="3" id="KW-0472">Membrane</keyword>
<dbReference type="PANTHER" id="PTHR48071">
    <property type="entry name" value="SRCR DOMAIN-CONTAINING PROTEIN"/>
    <property type="match status" value="1"/>
</dbReference>
<feature type="transmembrane region" description="Helical" evidence="3">
    <location>
        <begin position="307"/>
        <end position="332"/>
    </location>
</feature>
<evidence type="ECO:0000259" key="5">
    <source>
        <dbReference type="PROSITE" id="PS50287"/>
    </source>
</evidence>
<dbReference type="InterPro" id="IPR007110">
    <property type="entry name" value="Ig-like_dom"/>
</dbReference>
<dbReference type="Pfam" id="PF00530">
    <property type="entry name" value="SRCR"/>
    <property type="match status" value="1"/>
</dbReference>
<dbReference type="InterPro" id="IPR001190">
    <property type="entry name" value="SRCR"/>
</dbReference>
<dbReference type="EMBL" id="JAHFZB010000050">
    <property type="protein sequence ID" value="KAK6467203.1"/>
    <property type="molecule type" value="Genomic_DNA"/>
</dbReference>
<dbReference type="InterPro" id="IPR036772">
    <property type="entry name" value="SRCR-like_dom_sf"/>
</dbReference>
<dbReference type="SMART" id="SM00202">
    <property type="entry name" value="SR"/>
    <property type="match status" value="1"/>
</dbReference>
<reference evidence="7 8" key="1">
    <citation type="submission" date="2021-05" db="EMBL/GenBank/DDBJ databases">
        <authorList>
            <person name="Zahm M."/>
            <person name="Klopp C."/>
            <person name="Cabau C."/>
            <person name="Kuhl H."/>
            <person name="Suciu R."/>
            <person name="Ciorpac M."/>
            <person name="Holostenco D."/>
            <person name="Gessner J."/>
            <person name="Wuertz S."/>
            <person name="Hohne C."/>
            <person name="Stock M."/>
            <person name="Gislard M."/>
            <person name="Lluch J."/>
            <person name="Milhes M."/>
            <person name="Lampietro C."/>
            <person name="Lopez Roques C."/>
            <person name="Donnadieu C."/>
            <person name="Du K."/>
            <person name="Schartl M."/>
            <person name="Guiguen Y."/>
        </authorList>
    </citation>
    <scope>NUCLEOTIDE SEQUENCE [LARGE SCALE GENOMIC DNA]</scope>
    <source>
        <strain evidence="7">Hh-F2</strain>
        <tissue evidence="7">Blood</tissue>
    </source>
</reference>
<evidence type="ECO:0000313" key="8">
    <source>
        <dbReference type="Proteomes" id="UP001369086"/>
    </source>
</evidence>
<feature type="disulfide bond" evidence="2">
    <location>
        <begin position="59"/>
        <end position="120"/>
    </location>
</feature>
<dbReference type="PANTHER" id="PTHR48071:SF18">
    <property type="entry name" value="DELETED IN MALIGNANT BRAIN TUMORS 1 PROTEIN-RELATED"/>
    <property type="match status" value="1"/>
</dbReference>
<dbReference type="Proteomes" id="UP001369086">
    <property type="component" value="Unassembled WGS sequence"/>
</dbReference>
<dbReference type="InterPro" id="IPR036179">
    <property type="entry name" value="Ig-like_dom_sf"/>
</dbReference>
<protein>
    <submittedName>
        <fullName evidence="7">Scavenger receptor cysteine-rich type 1 protein M160-like isoform X1</fullName>
    </submittedName>
</protein>
<keyword evidence="3" id="KW-0812">Transmembrane</keyword>
<organism evidence="7 8">
    <name type="scientific">Huso huso</name>
    <name type="common">Beluga</name>
    <name type="synonym">Acipenser huso</name>
    <dbReference type="NCBI Taxonomy" id="61971"/>
    <lineage>
        <taxon>Eukaryota</taxon>
        <taxon>Metazoa</taxon>
        <taxon>Chordata</taxon>
        <taxon>Craniata</taxon>
        <taxon>Vertebrata</taxon>
        <taxon>Euteleostomi</taxon>
        <taxon>Actinopterygii</taxon>
        <taxon>Chondrostei</taxon>
        <taxon>Acipenseriformes</taxon>
        <taxon>Acipenseridae</taxon>
        <taxon>Huso</taxon>
    </lineage>
</organism>
<dbReference type="PRINTS" id="PR00258">
    <property type="entry name" value="SPERACTRCPTR"/>
</dbReference>
<dbReference type="Gene3D" id="2.60.40.10">
    <property type="entry name" value="Immunoglobulins"/>
    <property type="match status" value="2"/>
</dbReference>
<feature type="disulfide bond" evidence="2">
    <location>
        <begin position="46"/>
        <end position="110"/>
    </location>
</feature>
<sequence length="393" mass="42727">MTSLLIFWTLVLLPVIDSSDVIRVNVTMFCSGRVEVYHGGDVGTVCDDDWNMSDAQVVCRELGCGDAVSAPGNAAFGRGTGPILVYNATCTGSESSLMQCVNPRLQTDKCNHGEDAGVVCSDSSMKPNLTVNLVKSDELSLQCQWPGEIRSKDSYVLYKNKTRVDRGPKDTFYIKTETSNSGNYTCFVRKKGRSSNTSDSLQITIIAPPTLSVNSSVSGRGADVTLQCSLSSSYQSPGSFILYRDREAVLEQVVPGGDQSCTFNLTRTTTHGQQGEYSCRYCTQSPTGWVFTELSAPVNIPAHETDLITWIAIGAGSALGLVLVLCVTVLCVRRVKRGTANNRSFPLQSSEMSQTRQPEIVYATLNPDALRKKDPMTPVMKEEQSLYASVVVK</sequence>
<dbReference type="SUPFAM" id="SSF48726">
    <property type="entry name" value="Immunoglobulin"/>
    <property type="match status" value="2"/>
</dbReference>
<dbReference type="PROSITE" id="PS50287">
    <property type="entry name" value="SRCR_2"/>
    <property type="match status" value="1"/>
</dbReference>
<dbReference type="Gene3D" id="3.10.250.10">
    <property type="entry name" value="SRCR-like domain"/>
    <property type="match status" value="1"/>
</dbReference>
<keyword evidence="1 2" id="KW-1015">Disulfide bond</keyword>
<dbReference type="InterPro" id="IPR013783">
    <property type="entry name" value="Ig-like_fold"/>
</dbReference>
<evidence type="ECO:0000256" key="2">
    <source>
        <dbReference type="PROSITE-ProRule" id="PRU00196"/>
    </source>
</evidence>